<sequence>MSDFFLDAALLDELSARARDVPRLRAHHNLHDSPEAPAHRMLVAMEPGSYVRPHRHLDPNKAETIIVLRGRLGVLVFDDEGRLQAAREMAPGGAVIGYNIPPGVFHSIVCLAAGTLFIEAKAGPYAVPLDAEWGTWAPAEGEPGVAEALAAMGAAFSG</sequence>
<dbReference type="InterPro" id="IPR027565">
    <property type="entry name" value="Cupin_WbuC"/>
</dbReference>
<dbReference type="InterPro" id="IPR046058">
    <property type="entry name" value="WbuC_cupin"/>
</dbReference>
<gene>
    <name evidence="2" type="ORF">ZRA01_15470</name>
</gene>
<dbReference type="Proteomes" id="UP000318422">
    <property type="component" value="Unassembled WGS sequence"/>
</dbReference>
<dbReference type="OrthoDB" id="981227at2"/>
<name>A0A4Y4CVH0_ZOORA</name>
<reference evidence="2 3" key="1">
    <citation type="submission" date="2019-06" db="EMBL/GenBank/DDBJ databases">
        <title>Whole genome shotgun sequence of Zoogloea ramigera NBRC 15342.</title>
        <authorList>
            <person name="Hosoyama A."/>
            <person name="Uohara A."/>
            <person name="Ohji S."/>
            <person name="Ichikawa N."/>
        </authorList>
    </citation>
    <scope>NUCLEOTIDE SEQUENCE [LARGE SCALE GENOMIC DNA]</scope>
    <source>
        <strain evidence="2 3">NBRC 15342</strain>
    </source>
</reference>
<protein>
    <recommendedName>
        <fullName evidence="1">Cupin fold metalloprotein WbuC cupin domain-containing protein</fullName>
    </recommendedName>
</protein>
<evidence type="ECO:0000313" key="2">
    <source>
        <dbReference type="EMBL" id="GEC95474.1"/>
    </source>
</evidence>
<dbReference type="AlphaFoldDB" id="A0A4Y4CVH0"/>
<accession>A0A4Y4CVH0</accession>
<proteinExistence type="predicted"/>
<dbReference type="Pfam" id="PF19480">
    <property type="entry name" value="DUF6016"/>
    <property type="match status" value="1"/>
</dbReference>
<keyword evidence="3" id="KW-1185">Reference proteome</keyword>
<feature type="domain" description="Cupin fold metalloprotein WbuC cupin" evidence="1">
    <location>
        <begin position="6"/>
        <end position="88"/>
    </location>
</feature>
<evidence type="ECO:0000313" key="3">
    <source>
        <dbReference type="Proteomes" id="UP000318422"/>
    </source>
</evidence>
<dbReference type="InterPro" id="IPR014710">
    <property type="entry name" value="RmlC-like_jellyroll"/>
</dbReference>
<dbReference type="NCBIfam" id="TIGR04366">
    <property type="entry name" value="cupin_WbuC"/>
    <property type="match status" value="1"/>
</dbReference>
<dbReference type="RefSeq" id="WP_141350997.1">
    <property type="nucleotide sequence ID" value="NZ_BJNV01000021.1"/>
</dbReference>
<comment type="caution">
    <text evidence="2">The sequence shown here is derived from an EMBL/GenBank/DDBJ whole genome shotgun (WGS) entry which is preliminary data.</text>
</comment>
<dbReference type="EMBL" id="BJNV01000021">
    <property type="protein sequence ID" value="GEC95474.1"/>
    <property type="molecule type" value="Genomic_DNA"/>
</dbReference>
<dbReference type="SUPFAM" id="SSF51182">
    <property type="entry name" value="RmlC-like cupins"/>
    <property type="match status" value="1"/>
</dbReference>
<dbReference type="CDD" id="cd07005">
    <property type="entry name" value="cupin_WbuC-like"/>
    <property type="match status" value="1"/>
</dbReference>
<dbReference type="Gene3D" id="2.60.120.10">
    <property type="entry name" value="Jelly Rolls"/>
    <property type="match status" value="1"/>
</dbReference>
<organism evidence="2 3">
    <name type="scientific">Zoogloea ramigera</name>
    <dbReference type="NCBI Taxonomy" id="350"/>
    <lineage>
        <taxon>Bacteria</taxon>
        <taxon>Pseudomonadati</taxon>
        <taxon>Pseudomonadota</taxon>
        <taxon>Betaproteobacteria</taxon>
        <taxon>Rhodocyclales</taxon>
        <taxon>Zoogloeaceae</taxon>
        <taxon>Zoogloea</taxon>
    </lineage>
</organism>
<dbReference type="InterPro" id="IPR011051">
    <property type="entry name" value="RmlC_Cupin_sf"/>
</dbReference>
<evidence type="ECO:0000259" key="1">
    <source>
        <dbReference type="Pfam" id="PF19480"/>
    </source>
</evidence>